<protein>
    <recommendedName>
        <fullName evidence="4">Lipoprotein</fullName>
    </recommendedName>
</protein>
<evidence type="ECO:0008006" key="4">
    <source>
        <dbReference type="Google" id="ProtNLM"/>
    </source>
</evidence>
<organism evidence="1 3">
    <name type="scientific">Citrobacter portucalensis</name>
    <dbReference type="NCBI Taxonomy" id="1639133"/>
    <lineage>
        <taxon>Bacteria</taxon>
        <taxon>Pseudomonadati</taxon>
        <taxon>Pseudomonadota</taxon>
        <taxon>Gammaproteobacteria</taxon>
        <taxon>Enterobacterales</taxon>
        <taxon>Enterobacteriaceae</taxon>
        <taxon>Citrobacter</taxon>
        <taxon>Citrobacter freundii complex</taxon>
    </lineage>
</organism>
<reference evidence="2" key="3">
    <citation type="submission" date="2023-01" db="EMBL/GenBank/DDBJ databases">
        <authorList>
            <person name="Hamerlinck H."/>
            <person name="Aerssens A."/>
            <person name="Boelens J."/>
            <person name="Messiaen A.-S."/>
            <person name="Vandendriessche S."/>
            <person name="Velghe A."/>
            <person name="Verhasselt B."/>
            <person name="Leroux-Roels I."/>
        </authorList>
    </citation>
    <scope>NUCLEOTIDE SEQUENCE</scope>
    <source>
        <strain evidence="2">UZG-GERCF-220920-Env23</strain>
    </source>
</reference>
<reference evidence="1 3" key="1">
    <citation type="submission" date="2019-08" db="EMBL/GenBank/DDBJ databases">
        <title>Draft genome sequence of Citrobacter portucalensis strain isolated from green turtle.</title>
        <authorList>
            <person name="Fernandes M.R."/>
            <person name="Sellera F.P."/>
            <person name="Goldeberg D.W."/>
            <person name="Costa D.C."/>
            <person name="Lincopan N."/>
        </authorList>
    </citation>
    <scope>NUCLEOTIDE SEQUENCE [LARGE SCALE GENOMIC DNA]</scope>
    <source>
        <strain evidence="1 3">TV06</strain>
    </source>
</reference>
<dbReference type="AlphaFoldDB" id="A0A5B0STA3"/>
<evidence type="ECO:0000313" key="2">
    <source>
        <dbReference type="EMBL" id="MDN4369229.1"/>
    </source>
</evidence>
<sequence>MNKLMIILGAFSAVSLMSGCVSEEQRLAKCEAKGISRDVCYHEEKEYWNNYSANMSRLQAANTQADAFKEAMSDHKKHKHYDDD</sequence>
<comment type="caution">
    <text evidence="1">The sequence shown here is derived from an EMBL/GenBank/DDBJ whole genome shotgun (WGS) entry which is preliminary data.</text>
</comment>
<dbReference type="RefSeq" id="WP_048214393.1">
    <property type="nucleotide sequence ID" value="NZ_CP055089.1"/>
</dbReference>
<evidence type="ECO:0000313" key="1">
    <source>
        <dbReference type="EMBL" id="KAA1141228.1"/>
    </source>
</evidence>
<evidence type="ECO:0000313" key="3">
    <source>
        <dbReference type="Proteomes" id="UP000323297"/>
    </source>
</evidence>
<dbReference type="PROSITE" id="PS51257">
    <property type="entry name" value="PROKAR_LIPOPROTEIN"/>
    <property type="match status" value="1"/>
</dbReference>
<dbReference type="Proteomes" id="UP000323297">
    <property type="component" value="Unassembled WGS sequence"/>
</dbReference>
<gene>
    <name evidence="1" type="ORF">D3H66_22220</name>
    <name evidence="2" type="ORF">PEY55_13160</name>
</gene>
<proteinExistence type="predicted"/>
<accession>A0A5B0STA3</accession>
<reference evidence="2" key="2">
    <citation type="journal article" date="2023" name="Antimicrob Resist Infect Control">
        <title>Sanitary installations and wastewater plumbing as reservoir for the long-term circulation and transmission of carbapenemase producing Citrobacter freundii clones in a hospital setting.</title>
        <authorList>
            <person name="Hamerlinck H."/>
            <person name="Aerssens A."/>
            <person name="Boelens J."/>
            <person name="Dehaene A."/>
            <person name="McMahon M."/>
            <person name="Messiaen A.S."/>
            <person name="Vandendriessche S."/>
            <person name="Velghe A."/>
            <person name="Leroux-Roels I."/>
            <person name="Verhasselt B."/>
        </authorList>
    </citation>
    <scope>NUCLEOTIDE SEQUENCE</scope>
    <source>
        <strain evidence="2">UZG-GERCF-220920-Env23</strain>
    </source>
</reference>
<dbReference type="Proteomes" id="UP001169985">
    <property type="component" value="Unassembled WGS sequence"/>
</dbReference>
<name>A0A5B0STA3_9ENTR</name>
<dbReference type="EMBL" id="JAQIHS010000015">
    <property type="protein sequence ID" value="MDN4369229.1"/>
    <property type="molecule type" value="Genomic_DNA"/>
</dbReference>
<dbReference type="EMBL" id="VTZD01000030">
    <property type="protein sequence ID" value="KAA1141228.1"/>
    <property type="molecule type" value="Genomic_DNA"/>
</dbReference>